<comment type="caution">
    <text evidence="1">The sequence shown here is derived from an EMBL/GenBank/DDBJ whole genome shotgun (WGS) entry which is preliminary data.</text>
</comment>
<reference evidence="1 2" key="1">
    <citation type="submission" date="2020-07" db="EMBL/GenBank/DDBJ databases">
        <title>Sequencing the genomes of 1000 actinobacteria strains.</title>
        <authorList>
            <person name="Klenk H.-P."/>
        </authorList>
    </citation>
    <scope>NUCLEOTIDE SEQUENCE [LARGE SCALE GENOMIC DNA]</scope>
    <source>
        <strain evidence="1 2">DSM 18448</strain>
    </source>
</reference>
<dbReference type="InterPro" id="IPR036514">
    <property type="entry name" value="SGNH_hydro_sf"/>
</dbReference>
<accession>A0A852ZKI1</accession>
<evidence type="ECO:0000313" key="2">
    <source>
        <dbReference type="Proteomes" id="UP000579605"/>
    </source>
</evidence>
<gene>
    <name evidence="1" type="ORF">F4554_005371</name>
</gene>
<dbReference type="SUPFAM" id="SSF52266">
    <property type="entry name" value="SGNH hydrolase"/>
    <property type="match status" value="1"/>
</dbReference>
<keyword evidence="2" id="KW-1185">Reference proteome</keyword>
<evidence type="ECO:0000313" key="1">
    <source>
        <dbReference type="EMBL" id="NYH92733.1"/>
    </source>
</evidence>
<dbReference type="Gene3D" id="3.40.50.1110">
    <property type="entry name" value="SGNH hydrolase"/>
    <property type="match status" value="1"/>
</dbReference>
<dbReference type="AlphaFoldDB" id="A0A852ZKI1"/>
<dbReference type="EMBL" id="JACBZH010000001">
    <property type="protein sequence ID" value="NYH92733.1"/>
    <property type="molecule type" value="Genomic_DNA"/>
</dbReference>
<protein>
    <recommendedName>
        <fullName evidence="3">GDSL-like Lipase/Acylhydrolase family protein</fullName>
    </recommendedName>
</protein>
<organism evidence="1 2">
    <name type="scientific">Actinopolymorpha rutila</name>
    <dbReference type="NCBI Taxonomy" id="446787"/>
    <lineage>
        <taxon>Bacteria</taxon>
        <taxon>Bacillati</taxon>
        <taxon>Actinomycetota</taxon>
        <taxon>Actinomycetes</taxon>
        <taxon>Propionibacteriales</taxon>
        <taxon>Actinopolymorphaceae</taxon>
        <taxon>Actinopolymorpha</taxon>
    </lineage>
</organism>
<proteinExistence type="predicted"/>
<sequence>MTVSFRDHVHAFLAEAVFSRAEVDRFLDPDQPKWARFDPELGYLPHPSRVPDGVDDSVSTYRYGALGERLAIAYADRPCRVNTYGDSFTQCHQVSDGETWQEYLAAHLGEPVRNFGVGGYGVLQACRRLRREEASAASAEHVVLNIYLDDHYRSLDAYRMLRVGRGWWDRYQSLPTSMFHANPWEHVRFDAAGVLVDRPNPCPTAESLYHLCDPDFLMETFGDDLVVHLLVGRRTGRWDFLTDHRETAAALDLDLDLDIGSGGDAAGARMADAFYDRCAFRASAVLVERTRRELAEQGKRLLVLLSYPGGTVADACAGKTRPDEEFVRHLDDLGVEYVDSLAAHVADYQAFSLSPQEYRDRFYNGHYTPAGNHLFAFMVKPRFVRWLDPAPPAYAARTSPLSVRGEALA</sequence>
<name>A0A852ZKI1_9ACTN</name>
<dbReference type="RefSeq" id="WP_179790116.1">
    <property type="nucleotide sequence ID" value="NZ_BAAARR010000021.1"/>
</dbReference>
<evidence type="ECO:0008006" key="3">
    <source>
        <dbReference type="Google" id="ProtNLM"/>
    </source>
</evidence>
<dbReference type="Proteomes" id="UP000579605">
    <property type="component" value="Unassembled WGS sequence"/>
</dbReference>